<feature type="domain" description="Reverse transcriptase" evidence="1">
    <location>
        <begin position="101"/>
        <end position="382"/>
    </location>
</feature>
<proteinExistence type="predicted"/>
<organism evidence="2 3">
    <name type="scientific">Plutella xylostella</name>
    <name type="common">Diamondback moth</name>
    <name type="synonym">Plutella maculipennis</name>
    <dbReference type="NCBI Taxonomy" id="51655"/>
    <lineage>
        <taxon>Eukaryota</taxon>
        <taxon>Metazoa</taxon>
        <taxon>Ecdysozoa</taxon>
        <taxon>Arthropoda</taxon>
        <taxon>Hexapoda</taxon>
        <taxon>Insecta</taxon>
        <taxon>Pterygota</taxon>
        <taxon>Neoptera</taxon>
        <taxon>Endopterygota</taxon>
        <taxon>Lepidoptera</taxon>
        <taxon>Glossata</taxon>
        <taxon>Ditrysia</taxon>
        <taxon>Yponomeutoidea</taxon>
        <taxon>Plutellidae</taxon>
        <taxon>Plutella</taxon>
    </lineage>
</organism>
<keyword evidence="3" id="KW-1185">Reference proteome</keyword>
<dbReference type="InterPro" id="IPR000477">
    <property type="entry name" value="RT_dom"/>
</dbReference>
<name>A0ABQ7QYF1_PLUXY</name>
<dbReference type="InterPro" id="IPR043502">
    <property type="entry name" value="DNA/RNA_pol_sf"/>
</dbReference>
<dbReference type="PANTHER" id="PTHR33332">
    <property type="entry name" value="REVERSE TRANSCRIPTASE DOMAIN-CONTAINING PROTEIN"/>
    <property type="match status" value="1"/>
</dbReference>
<dbReference type="CDD" id="cd01650">
    <property type="entry name" value="RT_nLTR_like"/>
    <property type="match status" value="1"/>
</dbReference>
<dbReference type="EMBL" id="JAHIBW010000006">
    <property type="protein sequence ID" value="KAG7310061.1"/>
    <property type="molecule type" value="Genomic_DNA"/>
</dbReference>
<accession>A0ABQ7QYF1</accession>
<sequence length="573" mass="65783">MGESFPESVNLVNNHFVNVGKSLAEEVNNKYCNKNPKPNFESVTFNKRDSFILMKTDNEEINNIIVNLKNECSAGWDNITNKILKEYKHILTPLLCHIFNACLEQGIFPDALKRSVVIPIYKGGDKVNVNCYRPISILPSLSKILERIINSRLIDYLERNNILSENQFGFRSGKSTADAVHTVIDFVVQSLDEGDRCLGIFLDLAKAFDTVSTKLLLNKLEHLGIRGTQHNLFESYLTNRHQCTKIGENISCTQAIEWGVPQGSILGPTLFLIYINNLCGLKLSQGIIVTYADDTVLLFRGKSWSNVFDIAQVGFNKVTEWLTSNVLTLNAQKTNYITFSINNSTQPTSEFRLLVHDCSDQITCSCRSLDKVPEIKYLGIILDQNLNFKRHIHLLSAKVRRLIHIFKNLRHVADPNLLKIIYYALCESILRYCICCWGGAHKSNIIVLERAQRAVLKVCTFKPILHPTSELYRFCDVLTVRQLFIQNIVLKQHNKLVFQHLSKRRKDIVCETNIGRTCFRQRFFRFLGPYIYNTLNKVLIIYPKTLFECKKVITVWLKSKNYDETERIISVTS</sequence>
<dbReference type="Pfam" id="PF00078">
    <property type="entry name" value="RVT_1"/>
    <property type="match status" value="1"/>
</dbReference>
<comment type="caution">
    <text evidence="2">The sequence shown here is derived from an EMBL/GenBank/DDBJ whole genome shotgun (WGS) entry which is preliminary data.</text>
</comment>
<evidence type="ECO:0000313" key="3">
    <source>
        <dbReference type="Proteomes" id="UP000823941"/>
    </source>
</evidence>
<evidence type="ECO:0000313" key="2">
    <source>
        <dbReference type="EMBL" id="KAG7310061.1"/>
    </source>
</evidence>
<gene>
    <name evidence="2" type="ORF">JYU34_004594</name>
</gene>
<dbReference type="PROSITE" id="PS50878">
    <property type="entry name" value="RT_POL"/>
    <property type="match status" value="1"/>
</dbReference>
<dbReference type="Proteomes" id="UP000823941">
    <property type="component" value="Chromosome 6"/>
</dbReference>
<dbReference type="SUPFAM" id="SSF56672">
    <property type="entry name" value="DNA/RNA polymerases"/>
    <property type="match status" value="1"/>
</dbReference>
<protein>
    <recommendedName>
        <fullName evidence="1">Reverse transcriptase domain-containing protein</fullName>
    </recommendedName>
</protein>
<evidence type="ECO:0000259" key="1">
    <source>
        <dbReference type="PROSITE" id="PS50878"/>
    </source>
</evidence>
<reference evidence="2 3" key="1">
    <citation type="submission" date="2021-06" db="EMBL/GenBank/DDBJ databases">
        <title>A haploid diamondback moth (Plutella xylostella L.) genome assembly resolves 31 chromosomes and identifies a diamide resistance mutation.</title>
        <authorList>
            <person name="Ward C.M."/>
            <person name="Perry K.D."/>
            <person name="Baker G."/>
            <person name="Powis K."/>
            <person name="Heckel D.G."/>
            <person name="Baxter S.W."/>
        </authorList>
    </citation>
    <scope>NUCLEOTIDE SEQUENCE [LARGE SCALE GENOMIC DNA]</scope>
    <source>
        <strain evidence="2 3">LV</strain>
        <tissue evidence="2">Single pupa</tissue>
    </source>
</reference>